<dbReference type="Proteomes" id="UP001241603">
    <property type="component" value="Unassembled WGS sequence"/>
</dbReference>
<evidence type="ECO:0000313" key="2">
    <source>
        <dbReference type="Proteomes" id="UP001241603"/>
    </source>
</evidence>
<keyword evidence="2" id="KW-1185">Reference proteome</keyword>
<organism evidence="1 2">
    <name type="scientific">Kaistia dalseonensis</name>
    <dbReference type="NCBI Taxonomy" id="410840"/>
    <lineage>
        <taxon>Bacteria</taxon>
        <taxon>Pseudomonadati</taxon>
        <taxon>Pseudomonadota</taxon>
        <taxon>Alphaproteobacteria</taxon>
        <taxon>Hyphomicrobiales</taxon>
        <taxon>Kaistiaceae</taxon>
        <taxon>Kaistia</taxon>
    </lineage>
</organism>
<evidence type="ECO:0000313" key="1">
    <source>
        <dbReference type="EMBL" id="MDQ0440436.1"/>
    </source>
</evidence>
<evidence type="ECO:0008006" key="3">
    <source>
        <dbReference type="Google" id="ProtNLM"/>
    </source>
</evidence>
<dbReference type="RefSeq" id="WP_266351317.1">
    <property type="nucleotide sequence ID" value="NZ_JAPKNG010000008.1"/>
</dbReference>
<name>A0ABU0HDN7_9HYPH</name>
<dbReference type="EMBL" id="JAUSVO010000008">
    <property type="protein sequence ID" value="MDQ0440436.1"/>
    <property type="molecule type" value="Genomic_DNA"/>
</dbReference>
<proteinExistence type="predicted"/>
<gene>
    <name evidence="1" type="ORF">QO014_004851</name>
</gene>
<sequence length="170" mass="18686">MASDSDHWGDFLVALAQKGQPHSVFQALERLTKETVGTKLFTATTFDLAIGQSRRTYSENEAAYPTGGFKPMSLGLWSETVIDRHEPFSSLTIEEIAVVFPDWPLIQSLGCESNCNIPVVVDGRVIGTINLLHEAGYYTTERVAEAMKLRPFAAVAFLTAEKMAAVELMS</sequence>
<dbReference type="SUPFAM" id="SSF55781">
    <property type="entry name" value="GAF domain-like"/>
    <property type="match status" value="1"/>
</dbReference>
<accession>A0ABU0HDN7</accession>
<protein>
    <recommendedName>
        <fullName evidence="3">GAF domain-containing protein</fullName>
    </recommendedName>
</protein>
<comment type="caution">
    <text evidence="1">The sequence shown here is derived from an EMBL/GenBank/DDBJ whole genome shotgun (WGS) entry which is preliminary data.</text>
</comment>
<reference evidence="1 2" key="1">
    <citation type="submission" date="2023-07" db="EMBL/GenBank/DDBJ databases">
        <title>Genomic Encyclopedia of Type Strains, Phase IV (KMG-IV): sequencing the most valuable type-strain genomes for metagenomic binning, comparative biology and taxonomic classification.</title>
        <authorList>
            <person name="Goeker M."/>
        </authorList>
    </citation>
    <scope>NUCLEOTIDE SEQUENCE [LARGE SCALE GENOMIC DNA]</scope>
    <source>
        <strain evidence="1 2">B6-8</strain>
    </source>
</reference>